<organism evidence="2 3">
    <name type="scientific">Acer negundo</name>
    <name type="common">Box elder</name>
    <dbReference type="NCBI Taxonomy" id="4023"/>
    <lineage>
        <taxon>Eukaryota</taxon>
        <taxon>Viridiplantae</taxon>
        <taxon>Streptophyta</taxon>
        <taxon>Embryophyta</taxon>
        <taxon>Tracheophyta</taxon>
        <taxon>Spermatophyta</taxon>
        <taxon>Magnoliopsida</taxon>
        <taxon>eudicotyledons</taxon>
        <taxon>Gunneridae</taxon>
        <taxon>Pentapetalae</taxon>
        <taxon>rosids</taxon>
        <taxon>malvids</taxon>
        <taxon>Sapindales</taxon>
        <taxon>Sapindaceae</taxon>
        <taxon>Hippocastanoideae</taxon>
        <taxon>Acereae</taxon>
        <taxon>Acer</taxon>
    </lineage>
</organism>
<name>A0AAD5JCX2_ACENE</name>
<gene>
    <name evidence="2" type="ORF">LWI28_012155</name>
</gene>
<feature type="region of interest" description="Disordered" evidence="1">
    <location>
        <begin position="128"/>
        <end position="149"/>
    </location>
</feature>
<dbReference type="AlphaFoldDB" id="A0AAD5JCX2"/>
<comment type="caution">
    <text evidence="2">The sequence shown here is derived from an EMBL/GenBank/DDBJ whole genome shotgun (WGS) entry which is preliminary data.</text>
</comment>
<evidence type="ECO:0000313" key="3">
    <source>
        <dbReference type="Proteomes" id="UP001064489"/>
    </source>
</evidence>
<reference evidence="2" key="2">
    <citation type="submission" date="2023-02" db="EMBL/GenBank/DDBJ databases">
        <authorList>
            <person name="Swenson N.G."/>
            <person name="Wegrzyn J.L."/>
            <person name="Mcevoy S.L."/>
        </authorList>
    </citation>
    <scope>NUCLEOTIDE SEQUENCE</scope>
    <source>
        <strain evidence="2">91603</strain>
        <tissue evidence="2">Leaf</tissue>
    </source>
</reference>
<dbReference type="EMBL" id="JAJSOW010000003">
    <property type="protein sequence ID" value="KAI9195143.1"/>
    <property type="molecule type" value="Genomic_DNA"/>
</dbReference>
<reference evidence="2" key="1">
    <citation type="journal article" date="2022" name="Plant J.">
        <title>Strategies of tolerance reflected in two North American maple genomes.</title>
        <authorList>
            <person name="McEvoy S.L."/>
            <person name="Sezen U.U."/>
            <person name="Trouern-Trend A."/>
            <person name="McMahon S.M."/>
            <person name="Schaberg P.G."/>
            <person name="Yang J."/>
            <person name="Wegrzyn J.L."/>
            <person name="Swenson N.G."/>
        </authorList>
    </citation>
    <scope>NUCLEOTIDE SEQUENCE</scope>
    <source>
        <strain evidence="2">91603</strain>
    </source>
</reference>
<dbReference type="Proteomes" id="UP001064489">
    <property type="component" value="Chromosome 1"/>
</dbReference>
<dbReference type="PANTHER" id="PTHR37212">
    <property type="entry name" value="ACTIN PROTEIN 2/3 COMPLEX SUBUNIT-LIKE PROTEIN"/>
    <property type="match status" value="1"/>
</dbReference>
<evidence type="ECO:0008006" key="4">
    <source>
        <dbReference type="Google" id="ProtNLM"/>
    </source>
</evidence>
<protein>
    <recommendedName>
        <fullName evidence="4">Coiled-coil SMC6 And NSE5 INteracting (CANIN) domain-containing protein</fullName>
    </recommendedName>
</protein>
<keyword evidence="3" id="KW-1185">Reference proteome</keyword>
<evidence type="ECO:0000256" key="1">
    <source>
        <dbReference type="SAM" id="MobiDB-lite"/>
    </source>
</evidence>
<dbReference type="PANTHER" id="PTHR37212:SF2">
    <property type="entry name" value="ACTIN PROTEIN 2_3 COMPLEX SUBUNIT-LIKE PROTEIN"/>
    <property type="match status" value="1"/>
</dbReference>
<evidence type="ECO:0000313" key="2">
    <source>
        <dbReference type="EMBL" id="KAI9195143.1"/>
    </source>
</evidence>
<accession>A0AAD5JCX2</accession>
<sequence length="538" mass="61284">MVMMVGDGSSHHAGDEDHSVQALWVAMAKLEQGFEKRFEAFAQEMRQSIAAIGHVLMVNQRGYQAERVSERSKFIRNRKKVEMDFDAPLDFENEDKLVNRPVVNKKRKKVIGLDDLLTDHYKQKSKLIEKEKKRAKASKNYNSDEDENEKEALLSNIVNSCQNQMQDISGEEEISDWGLQVFGNQKTPPPLDFPQLGSCKLLQSFLNNEVNSLVELTAENGETFLEGLLINGWLSKLVITRGHVEKSTATWTFNLILYSSKEELRASACDFWCAILSSKDKIDALPTKIDWFPSYSELNSALSIYGFSANFSTTAESLNTNSGYREPQNLIGWIKFTAACCQARSKKSIFLTKEAEELVEVVTCLFLDRRFLALSVLLSECILSVINYFTDQEWNTSCQKIARSLACRVPRDLNCLRTVDCIAGVNNRTKHLRSAVAYQILLVCFNNEATREEEILNLLINIKVKDKNCDLFRMYIYLVLTENWLLSCPNLEEKPVINEMWGVYLRSCSCQISSTDMRPYASKVRNKASYLLLGTTSK</sequence>
<proteinExistence type="predicted"/>